<proteinExistence type="predicted"/>
<organism evidence="2 3">
    <name type="scientific">Mycena belliarum</name>
    <dbReference type="NCBI Taxonomy" id="1033014"/>
    <lineage>
        <taxon>Eukaryota</taxon>
        <taxon>Fungi</taxon>
        <taxon>Dikarya</taxon>
        <taxon>Basidiomycota</taxon>
        <taxon>Agaricomycotina</taxon>
        <taxon>Agaricomycetes</taxon>
        <taxon>Agaricomycetidae</taxon>
        <taxon>Agaricales</taxon>
        <taxon>Marasmiineae</taxon>
        <taxon>Mycenaceae</taxon>
        <taxon>Mycena</taxon>
    </lineage>
</organism>
<gene>
    <name evidence="2" type="ORF">B0H15DRAFT_855118</name>
</gene>
<dbReference type="PANTHER" id="PTHR35204">
    <property type="entry name" value="YALI0A21131P"/>
    <property type="match status" value="1"/>
</dbReference>
<dbReference type="Proteomes" id="UP001222325">
    <property type="component" value="Unassembled WGS sequence"/>
</dbReference>
<dbReference type="InterPro" id="IPR038921">
    <property type="entry name" value="YOR389W-like"/>
</dbReference>
<dbReference type="AlphaFoldDB" id="A0AAD6U0Z7"/>
<reference evidence="2" key="1">
    <citation type="submission" date="2023-03" db="EMBL/GenBank/DDBJ databases">
        <title>Massive genome expansion in bonnet fungi (Mycena s.s.) driven by repeated elements and novel gene families across ecological guilds.</title>
        <authorList>
            <consortium name="Lawrence Berkeley National Laboratory"/>
            <person name="Harder C.B."/>
            <person name="Miyauchi S."/>
            <person name="Viragh M."/>
            <person name="Kuo A."/>
            <person name="Thoen E."/>
            <person name="Andreopoulos B."/>
            <person name="Lu D."/>
            <person name="Skrede I."/>
            <person name="Drula E."/>
            <person name="Henrissat B."/>
            <person name="Morin E."/>
            <person name="Kohler A."/>
            <person name="Barry K."/>
            <person name="LaButti K."/>
            <person name="Morin E."/>
            <person name="Salamov A."/>
            <person name="Lipzen A."/>
            <person name="Mereny Z."/>
            <person name="Hegedus B."/>
            <person name="Baldrian P."/>
            <person name="Stursova M."/>
            <person name="Weitz H."/>
            <person name="Taylor A."/>
            <person name="Grigoriev I.V."/>
            <person name="Nagy L.G."/>
            <person name="Martin F."/>
            <person name="Kauserud H."/>
        </authorList>
    </citation>
    <scope>NUCLEOTIDE SEQUENCE</scope>
    <source>
        <strain evidence="2">CBHHK173m</strain>
    </source>
</reference>
<accession>A0AAD6U0Z7</accession>
<keyword evidence="3" id="KW-1185">Reference proteome</keyword>
<dbReference type="EMBL" id="JARJCN010000051">
    <property type="protein sequence ID" value="KAJ7081125.1"/>
    <property type="molecule type" value="Genomic_DNA"/>
</dbReference>
<evidence type="ECO:0000256" key="1">
    <source>
        <dbReference type="SAM" id="SignalP"/>
    </source>
</evidence>
<keyword evidence="1" id="KW-0732">Signal</keyword>
<name>A0AAD6U0Z7_9AGAR</name>
<evidence type="ECO:0000313" key="3">
    <source>
        <dbReference type="Proteomes" id="UP001222325"/>
    </source>
</evidence>
<sequence length="554" mass="61630">MHILILVLVTALPAAIRATQAAFQSDAQWSDLSASPSPNATGHLIFDTVSSLLQHWPNTRYRNGHNIVPGTVPVGTLLYHGRKNSSVPAIPEWTSLDPEHSYHFCGSSPTNGGDPAGCWQLTFVATRPLKVLYFDGSSAANMRGADAGTLDAQDLLVWGEVDPDRWLEERARINAMCDWGREFGIEGYVRMEMDFEVMLCDFTAGVELLAADFLAAWHRRFITPPVVPTDRNKHVAEILRLEVVRAGSWHNAYPGDTRVALDLTRLVSFYDPALAPSLVAHRAGAPRWTHRVQNISHTDLAAVRARLRTVLAQSGSASGLDWRTLFRGVTDRYAERLELLAHLLNATETPARTTAALVQTQLRVMLTPYILHSARPGTQAAVDDAWAAPVWRVCATRHTAHIHAPAVRAWLTASEALLLGALDDTGREICRAVVRMWVRGVSAGLDELLPPGDEHVDVLASDGDRTADIARLVEDWRAETRALMAWLDWGVWVKCRPACGVEEMCYLPTWPYFWGWGFAPRDPDGDEDEETRGRDVWLRPQPRCIRVVEPYSTL</sequence>
<feature type="chain" id="PRO_5042277014" evidence="1">
    <location>
        <begin position="19"/>
        <end position="554"/>
    </location>
</feature>
<comment type="caution">
    <text evidence="2">The sequence shown here is derived from an EMBL/GenBank/DDBJ whole genome shotgun (WGS) entry which is preliminary data.</text>
</comment>
<feature type="signal peptide" evidence="1">
    <location>
        <begin position="1"/>
        <end position="18"/>
    </location>
</feature>
<evidence type="ECO:0000313" key="2">
    <source>
        <dbReference type="EMBL" id="KAJ7081125.1"/>
    </source>
</evidence>
<dbReference type="PANTHER" id="PTHR35204:SF1">
    <property type="entry name" value="ENTEROTOXIN"/>
    <property type="match status" value="1"/>
</dbReference>
<protein>
    <submittedName>
        <fullName evidence="2">Uncharacterized protein</fullName>
    </submittedName>
</protein>